<feature type="transmembrane region" description="Helical" evidence="1">
    <location>
        <begin position="120"/>
        <end position="147"/>
    </location>
</feature>
<keyword evidence="1" id="KW-0472">Membrane</keyword>
<organism evidence="2 3">
    <name type="scientific">Lentinus brumalis</name>
    <dbReference type="NCBI Taxonomy" id="2498619"/>
    <lineage>
        <taxon>Eukaryota</taxon>
        <taxon>Fungi</taxon>
        <taxon>Dikarya</taxon>
        <taxon>Basidiomycota</taxon>
        <taxon>Agaricomycotina</taxon>
        <taxon>Agaricomycetes</taxon>
        <taxon>Polyporales</taxon>
        <taxon>Polyporaceae</taxon>
        <taxon>Lentinus</taxon>
    </lineage>
</organism>
<keyword evidence="1" id="KW-1133">Transmembrane helix</keyword>
<reference evidence="2 3" key="1">
    <citation type="journal article" date="2018" name="Biotechnol. Biofuels">
        <title>Integrative visual omics of the white-rot fungus Polyporus brumalis exposes the biotechnological potential of its oxidative enzymes for delignifying raw plant biomass.</title>
        <authorList>
            <person name="Miyauchi S."/>
            <person name="Rancon A."/>
            <person name="Drula E."/>
            <person name="Hage H."/>
            <person name="Chaduli D."/>
            <person name="Favel A."/>
            <person name="Grisel S."/>
            <person name="Henrissat B."/>
            <person name="Herpoel-Gimbert I."/>
            <person name="Ruiz-Duenas F.J."/>
            <person name="Chevret D."/>
            <person name="Hainaut M."/>
            <person name="Lin J."/>
            <person name="Wang M."/>
            <person name="Pangilinan J."/>
            <person name="Lipzen A."/>
            <person name="Lesage-Meessen L."/>
            <person name="Navarro D."/>
            <person name="Riley R."/>
            <person name="Grigoriev I.V."/>
            <person name="Zhou S."/>
            <person name="Raouche S."/>
            <person name="Rosso M.N."/>
        </authorList>
    </citation>
    <scope>NUCLEOTIDE SEQUENCE [LARGE SCALE GENOMIC DNA]</scope>
    <source>
        <strain evidence="2 3">BRFM 1820</strain>
    </source>
</reference>
<feature type="transmembrane region" description="Helical" evidence="1">
    <location>
        <begin position="168"/>
        <end position="191"/>
    </location>
</feature>
<dbReference type="STRING" id="139420.A0A371CPY4"/>
<evidence type="ECO:0000313" key="3">
    <source>
        <dbReference type="Proteomes" id="UP000256964"/>
    </source>
</evidence>
<protein>
    <submittedName>
        <fullName evidence="2">Uncharacterized protein</fullName>
    </submittedName>
</protein>
<proteinExistence type="predicted"/>
<gene>
    <name evidence="2" type="ORF">OH76DRAFT_106033</name>
</gene>
<evidence type="ECO:0000256" key="1">
    <source>
        <dbReference type="SAM" id="Phobius"/>
    </source>
</evidence>
<keyword evidence="1" id="KW-0812">Transmembrane</keyword>
<evidence type="ECO:0000313" key="2">
    <source>
        <dbReference type="EMBL" id="RDX42346.1"/>
    </source>
</evidence>
<feature type="transmembrane region" description="Helical" evidence="1">
    <location>
        <begin position="274"/>
        <end position="295"/>
    </location>
</feature>
<feature type="transmembrane region" description="Helical" evidence="1">
    <location>
        <begin position="237"/>
        <end position="262"/>
    </location>
</feature>
<accession>A0A371CPY4</accession>
<sequence>MRLAAVQSWRSRCSMSVTQYGLLCRTQDGSQPSVAFAAVRRQAIANAGPAFLSPAHTKNRSSVEFEDTSRSVSSAPCARYRHPKSCEEYFSRALLRDLQSGAPVLVDEVPVMLLATAADVALPSIGMTFGAIYICTAVGLMLSGLVLHQTYRYFHLYPEDALYLKLMVGGLLVLDTLHSSTALHVCYYYLVQNYFFPENLAKGVWSIQSLTMETGIIVIVSHWFFARRLFFLADRKLLYLLGIGALLLGELSMCTVATVEIVKKGTFIAFQDSMWTLWAAFSIAVTVDVFCSIGLTH</sequence>
<dbReference type="AlphaFoldDB" id="A0A371CPY4"/>
<dbReference type="PANTHER" id="PTHR40465">
    <property type="entry name" value="CHROMOSOME 1, WHOLE GENOME SHOTGUN SEQUENCE"/>
    <property type="match status" value="1"/>
</dbReference>
<feature type="transmembrane region" description="Helical" evidence="1">
    <location>
        <begin position="203"/>
        <end position="225"/>
    </location>
</feature>
<name>A0A371CPY4_9APHY</name>
<keyword evidence="3" id="KW-1185">Reference proteome</keyword>
<dbReference type="PANTHER" id="PTHR40465:SF1">
    <property type="entry name" value="DUF6534 DOMAIN-CONTAINING PROTEIN"/>
    <property type="match status" value="1"/>
</dbReference>
<dbReference type="Proteomes" id="UP000256964">
    <property type="component" value="Unassembled WGS sequence"/>
</dbReference>
<dbReference type="OrthoDB" id="2535105at2759"/>
<dbReference type="EMBL" id="KZ857486">
    <property type="protein sequence ID" value="RDX42346.1"/>
    <property type="molecule type" value="Genomic_DNA"/>
</dbReference>